<accession>A0A6L6YKM6</accession>
<feature type="compositionally biased region" description="Low complexity" evidence="1">
    <location>
        <begin position="91"/>
        <end position="100"/>
    </location>
</feature>
<organism evidence="3 4">
    <name type="scientific">Parasutterella muris</name>
    <dbReference type="NCBI Taxonomy" id="2565572"/>
    <lineage>
        <taxon>Bacteria</taxon>
        <taxon>Pseudomonadati</taxon>
        <taxon>Pseudomonadota</taxon>
        <taxon>Betaproteobacteria</taxon>
        <taxon>Burkholderiales</taxon>
        <taxon>Sutterellaceae</taxon>
        <taxon>Parasutterella</taxon>
    </lineage>
</organism>
<dbReference type="RefSeq" id="WP_160336374.1">
    <property type="nucleotide sequence ID" value="NZ_CALPCV010000005.1"/>
</dbReference>
<sequence length="414" mass="44948">MNLKKFKRLTLSLLVSAAFSAEVLAAGVITKTVQAVGTGSTRPVAVQAALTEAVSQVSGISLKAQTASVSAAASAATIEEDSKGRSEESRSSVSDALASSTETKTKGHVKSFSVVDVTEEPNGLFKAVVDADISVYKDDSQSTRRRIAVIPFYYRGNTKLVEDFDQRLRQSLVDYLTGTRHFAVLDRDFQGDRLGELAGLLNPDVKPEERARIGNSLGSDYVLVGQINNFVLKQNNKQDPYTKEISKVIEGHVSLSWRLIEAATGQIAASGTEDKIVKLKKPEDVYEQGAEDGYAIGAKLSNIIYPIMALAYNNGTLTLSQGGDTVKVGDVYNLVKYGKVLEDPYTGEPLARDEIKVGQVRISDASPKISHASVIKSNVDLVGLVPREYILRALPREEAQQTKKKVVKTQQPKW</sequence>
<name>A0A6L6YKM6_9BURK</name>
<reference evidence="3 4" key="1">
    <citation type="submission" date="2019-12" db="EMBL/GenBank/DDBJ databases">
        <title>Microbes associate with the intestines of laboratory mice.</title>
        <authorList>
            <person name="Navarre W."/>
            <person name="Wong E."/>
        </authorList>
    </citation>
    <scope>NUCLEOTIDE SEQUENCE [LARGE SCALE GENOMIC DNA]</scope>
    <source>
        <strain evidence="3 4">NM82_D38</strain>
    </source>
</reference>
<feature type="compositionally biased region" description="Basic and acidic residues" evidence="1">
    <location>
        <begin position="80"/>
        <end position="90"/>
    </location>
</feature>
<dbReference type="Gene3D" id="3.40.50.10610">
    <property type="entry name" value="ABC-type transport auxiliary lipoprotein component"/>
    <property type="match status" value="1"/>
</dbReference>
<dbReference type="OrthoDB" id="193695at2"/>
<dbReference type="EMBL" id="WSRP01000068">
    <property type="protein sequence ID" value="MVX57964.1"/>
    <property type="molecule type" value="Genomic_DNA"/>
</dbReference>
<evidence type="ECO:0000256" key="1">
    <source>
        <dbReference type="SAM" id="MobiDB-lite"/>
    </source>
</evidence>
<protein>
    <recommendedName>
        <fullName evidence="5">Curli production assembly/transport component CsgG</fullName>
    </recommendedName>
</protein>
<comment type="caution">
    <text evidence="3">The sequence shown here is derived from an EMBL/GenBank/DDBJ whole genome shotgun (WGS) entry which is preliminary data.</text>
</comment>
<evidence type="ECO:0000313" key="3">
    <source>
        <dbReference type="EMBL" id="MVX57964.1"/>
    </source>
</evidence>
<gene>
    <name evidence="3" type="ORF">E5987_12345</name>
</gene>
<proteinExistence type="predicted"/>
<feature type="chain" id="PRO_5026683775" description="Curli production assembly/transport component CsgG" evidence="2">
    <location>
        <begin position="26"/>
        <end position="414"/>
    </location>
</feature>
<dbReference type="AlphaFoldDB" id="A0A6L6YKM6"/>
<feature type="region of interest" description="Disordered" evidence="1">
    <location>
        <begin position="77"/>
        <end position="102"/>
    </location>
</feature>
<evidence type="ECO:0000313" key="4">
    <source>
        <dbReference type="Proteomes" id="UP000472580"/>
    </source>
</evidence>
<feature type="signal peptide" evidence="2">
    <location>
        <begin position="1"/>
        <end position="25"/>
    </location>
</feature>
<keyword evidence="4" id="KW-1185">Reference proteome</keyword>
<evidence type="ECO:0000256" key="2">
    <source>
        <dbReference type="SAM" id="SignalP"/>
    </source>
</evidence>
<keyword evidence="2" id="KW-0732">Signal</keyword>
<evidence type="ECO:0008006" key="5">
    <source>
        <dbReference type="Google" id="ProtNLM"/>
    </source>
</evidence>
<dbReference type="Proteomes" id="UP000472580">
    <property type="component" value="Unassembled WGS sequence"/>
</dbReference>